<dbReference type="AlphaFoldDB" id="A0A061SQQ8"/>
<gene>
    <name evidence="1" type="ORF">PM02_16620</name>
</gene>
<proteinExistence type="predicted"/>
<dbReference type="EMBL" id="JEMU01000016">
    <property type="protein sequence ID" value="KAJ02003.1"/>
    <property type="molecule type" value="Genomic_DNA"/>
</dbReference>
<sequence length="126" mass="12448">MAINFDANSDPIDASVDNLQGEIDGTQTTISGTLSTANATNQVNAISATNVNIPGQGPVTITGLSVGLEGTLSDPTGTLSGEALMTLQGNFVGTNGASVFGANGVGIRPSSGANIITGGTFYGNQD</sequence>
<dbReference type="eggNOG" id="ENOG502ZH8U">
    <property type="taxonomic scope" value="Bacteria"/>
</dbReference>
<comment type="caution">
    <text evidence="1">The sequence shown here is derived from an EMBL/GenBank/DDBJ whole genome shotgun (WGS) entry which is preliminary data.</text>
</comment>
<evidence type="ECO:0000313" key="1">
    <source>
        <dbReference type="EMBL" id="KAJ02003.1"/>
    </source>
</evidence>
<protein>
    <recommendedName>
        <fullName evidence="3">Transferrin-binding protein B C-lobe/N-lobe beta barrel domain-containing protein</fullName>
    </recommendedName>
</protein>
<name>A0A061SQQ8_9RHOB</name>
<evidence type="ECO:0000313" key="2">
    <source>
        <dbReference type="Proteomes" id="UP000027337"/>
    </source>
</evidence>
<organism evidence="1 2">
    <name type="scientific">Sulfitobacter mediterraneus</name>
    <dbReference type="NCBI Taxonomy" id="83219"/>
    <lineage>
        <taxon>Bacteria</taxon>
        <taxon>Pseudomonadati</taxon>
        <taxon>Pseudomonadota</taxon>
        <taxon>Alphaproteobacteria</taxon>
        <taxon>Rhodobacterales</taxon>
        <taxon>Roseobacteraceae</taxon>
        <taxon>Sulfitobacter</taxon>
    </lineage>
</organism>
<keyword evidence="2" id="KW-1185">Reference proteome</keyword>
<dbReference type="Proteomes" id="UP000027337">
    <property type="component" value="Unassembled WGS sequence"/>
</dbReference>
<accession>A0A061SQQ8</accession>
<evidence type="ECO:0008006" key="3">
    <source>
        <dbReference type="Google" id="ProtNLM"/>
    </source>
</evidence>
<reference evidence="1 2" key="1">
    <citation type="journal article" date="2014" name="Genome Announc.">
        <title>Draft Genome Sequences of Two Isolates of the Roseobacter Group, Sulfitobacter sp. Strains 3SOLIMAR09 and 1FIGIMAR09, from Harbors of Mallorca Island (Mediterranean Sea).</title>
        <authorList>
            <person name="Mas-Llado M."/>
            <person name="Pina-Villalonga J.M."/>
            <person name="Brunet-Galmes I."/>
            <person name="Nogales B."/>
            <person name="Bosch R."/>
        </authorList>
    </citation>
    <scope>NUCLEOTIDE SEQUENCE [LARGE SCALE GENOMIC DNA]</scope>
    <source>
        <strain evidence="1 2">1FIGIMAR09</strain>
    </source>
</reference>
<dbReference type="STRING" id="83219.PM02_16620"/>